<comment type="caution">
    <text evidence="1">The sequence shown here is derived from an EMBL/GenBank/DDBJ whole genome shotgun (WGS) entry which is preliminary data.</text>
</comment>
<accession>A0ACB6QMP7</accession>
<dbReference type="Proteomes" id="UP000799755">
    <property type="component" value="Unassembled WGS sequence"/>
</dbReference>
<gene>
    <name evidence="1" type="ORF">BDR25DRAFT_316749</name>
</gene>
<name>A0ACB6QMP7_9PLEO</name>
<dbReference type="EMBL" id="MU003520">
    <property type="protein sequence ID" value="KAF2467392.1"/>
    <property type="molecule type" value="Genomic_DNA"/>
</dbReference>
<evidence type="ECO:0000313" key="2">
    <source>
        <dbReference type="Proteomes" id="UP000799755"/>
    </source>
</evidence>
<keyword evidence="2" id="KW-1185">Reference proteome</keyword>
<organism evidence="1 2">
    <name type="scientific">Lindgomyces ingoldianus</name>
    <dbReference type="NCBI Taxonomy" id="673940"/>
    <lineage>
        <taxon>Eukaryota</taxon>
        <taxon>Fungi</taxon>
        <taxon>Dikarya</taxon>
        <taxon>Ascomycota</taxon>
        <taxon>Pezizomycotina</taxon>
        <taxon>Dothideomycetes</taxon>
        <taxon>Pleosporomycetidae</taxon>
        <taxon>Pleosporales</taxon>
        <taxon>Lindgomycetaceae</taxon>
        <taxon>Lindgomyces</taxon>
    </lineage>
</organism>
<proteinExistence type="predicted"/>
<sequence length="175" mass="18631">MLEPPSSWKGRLICSSHLNNRYEEADVRAPNGEDICHYGPYGGPVPPSFVPLDDVDLNPIEALLAYRLLNPFLDFVGSPIKKAMKSLLAKLGLITNSAPDVRSQESTGGGVIAAVAKAITLAFCTLQLAAAIGTLDAIDGSQTRLTVMTIFALVFSSTCNFFGKDSLPIYSLNAA</sequence>
<evidence type="ECO:0000313" key="1">
    <source>
        <dbReference type="EMBL" id="KAF2467392.1"/>
    </source>
</evidence>
<reference evidence="1" key="1">
    <citation type="journal article" date="2020" name="Stud. Mycol.">
        <title>101 Dothideomycetes genomes: a test case for predicting lifestyles and emergence of pathogens.</title>
        <authorList>
            <person name="Haridas S."/>
            <person name="Albert R."/>
            <person name="Binder M."/>
            <person name="Bloem J."/>
            <person name="Labutti K."/>
            <person name="Salamov A."/>
            <person name="Andreopoulos B."/>
            <person name="Baker S."/>
            <person name="Barry K."/>
            <person name="Bills G."/>
            <person name="Bluhm B."/>
            <person name="Cannon C."/>
            <person name="Castanera R."/>
            <person name="Culley D."/>
            <person name="Daum C."/>
            <person name="Ezra D."/>
            <person name="Gonzalez J."/>
            <person name="Henrissat B."/>
            <person name="Kuo A."/>
            <person name="Liang C."/>
            <person name="Lipzen A."/>
            <person name="Lutzoni F."/>
            <person name="Magnuson J."/>
            <person name="Mondo S."/>
            <person name="Nolan M."/>
            <person name="Ohm R."/>
            <person name="Pangilinan J."/>
            <person name="Park H.-J."/>
            <person name="Ramirez L."/>
            <person name="Alfaro M."/>
            <person name="Sun H."/>
            <person name="Tritt A."/>
            <person name="Yoshinaga Y."/>
            <person name="Zwiers L.-H."/>
            <person name="Turgeon B."/>
            <person name="Goodwin S."/>
            <person name="Spatafora J."/>
            <person name="Crous P."/>
            <person name="Grigoriev I."/>
        </authorList>
    </citation>
    <scope>NUCLEOTIDE SEQUENCE</scope>
    <source>
        <strain evidence="1">ATCC 200398</strain>
    </source>
</reference>
<protein>
    <submittedName>
        <fullName evidence="1">Uncharacterized protein</fullName>
    </submittedName>
</protein>